<keyword evidence="1" id="KW-0808">Transferase</keyword>
<organism evidence="1">
    <name type="scientific">candidate division WOR-3 bacterium</name>
    <dbReference type="NCBI Taxonomy" id="2052148"/>
    <lineage>
        <taxon>Bacteria</taxon>
        <taxon>Bacteria division WOR-3</taxon>
    </lineage>
</organism>
<dbReference type="GO" id="GO:0071424">
    <property type="term" value="F:rRNA (cytosine-N4-)-methyltransferase activity"/>
    <property type="evidence" value="ECO:0007669"/>
    <property type="project" value="TreeGrafter"/>
</dbReference>
<dbReference type="InterPro" id="IPR002903">
    <property type="entry name" value="RsmH"/>
</dbReference>
<proteinExistence type="predicted"/>
<dbReference type="AlphaFoldDB" id="A0A7C5MDE9"/>
<dbReference type="Gene3D" id="3.40.50.150">
    <property type="entry name" value="Vaccinia Virus protein VP39"/>
    <property type="match status" value="1"/>
</dbReference>
<keyword evidence="1" id="KW-0489">Methyltransferase</keyword>
<dbReference type="Proteomes" id="UP000886014">
    <property type="component" value="Unassembled WGS sequence"/>
</dbReference>
<gene>
    <name evidence="1" type="primary">mraW</name>
    <name evidence="1" type="ORF">ENL41_01285</name>
</gene>
<reference evidence="1" key="1">
    <citation type="journal article" date="2020" name="mSystems">
        <title>Genome- and Community-Level Interaction Insights into Carbon Utilization and Element Cycling Functions of Hydrothermarchaeota in Hydrothermal Sediment.</title>
        <authorList>
            <person name="Zhou Z."/>
            <person name="Liu Y."/>
            <person name="Xu W."/>
            <person name="Pan J."/>
            <person name="Luo Z.H."/>
            <person name="Li M."/>
        </authorList>
    </citation>
    <scope>NUCLEOTIDE SEQUENCE [LARGE SCALE GENOMIC DNA]</scope>
    <source>
        <strain evidence="1">HyVt-94</strain>
    </source>
</reference>
<comment type="caution">
    <text evidence="1">The sequence shown here is derived from an EMBL/GenBank/DDBJ whole genome shotgun (WGS) entry which is preliminary data.</text>
</comment>
<name>A0A7C5MDE9_UNCW3</name>
<dbReference type="PANTHER" id="PTHR11265:SF0">
    <property type="entry name" value="12S RRNA N4-METHYLCYTIDINE METHYLTRANSFERASE"/>
    <property type="match status" value="1"/>
</dbReference>
<dbReference type="EMBL" id="DRTV01000097">
    <property type="protein sequence ID" value="HHF58040.1"/>
    <property type="molecule type" value="Genomic_DNA"/>
</dbReference>
<dbReference type="InterPro" id="IPR029063">
    <property type="entry name" value="SAM-dependent_MTases_sf"/>
</dbReference>
<dbReference type="GO" id="GO:0070475">
    <property type="term" value="P:rRNA base methylation"/>
    <property type="evidence" value="ECO:0007669"/>
    <property type="project" value="TreeGrafter"/>
</dbReference>
<feature type="non-terminal residue" evidence="1">
    <location>
        <position position="1"/>
    </location>
</feature>
<dbReference type="Pfam" id="PF01795">
    <property type="entry name" value="Methyltransf_5"/>
    <property type="match status" value="1"/>
</dbReference>
<protein>
    <submittedName>
        <fullName evidence="1">16S rRNA (Cytosine(1402)-N(4))-methyltransferase</fullName>
        <ecNumber evidence="1">2.1.1.199</ecNumber>
    </submittedName>
</protein>
<dbReference type="SUPFAM" id="SSF53335">
    <property type="entry name" value="S-adenosyl-L-methionine-dependent methyltransferases"/>
    <property type="match status" value="1"/>
</dbReference>
<dbReference type="PANTHER" id="PTHR11265">
    <property type="entry name" value="S-ADENOSYL-METHYLTRANSFERASE MRAW"/>
    <property type="match status" value="1"/>
</dbReference>
<dbReference type="EC" id="2.1.1.199" evidence="1"/>
<evidence type="ECO:0000313" key="1">
    <source>
        <dbReference type="EMBL" id="HHF58040.1"/>
    </source>
</evidence>
<accession>A0A7C5MDE9</accession>
<sequence length="90" mass="10243">GIKILKPGGKIAFISYHSLEDRIIKRLKMLSCITPLTGKPIEPDTQEVEINPRARSSKLRVYVKKEECDEEELHNCLSAFTSSFPRSLLK</sequence>